<dbReference type="InterPro" id="IPR037026">
    <property type="entry name" value="Vgr_OB-fold_dom_sf"/>
</dbReference>
<dbReference type="Pfam" id="PF11692">
    <property type="entry name" value="DUF3289"/>
    <property type="match status" value="1"/>
</dbReference>
<dbReference type="InterPro" id="IPR006533">
    <property type="entry name" value="T6SS_Vgr_RhsGE"/>
</dbReference>
<evidence type="ECO:0000259" key="2">
    <source>
        <dbReference type="Pfam" id="PF04717"/>
    </source>
</evidence>
<gene>
    <name evidence="4" type="ORF">BSQ33_07835</name>
</gene>
<dbReference type="Gene3D" id="2.30.110.50">
    <property type="match status" value="1"/>
</dbReference>
<dbReference type="Gene3D" id="3.55.50.10">
    <property type="entry name" value="Baseplate protein-like domains"/>
    <property type="match status" value="1"/>
</dbReference>
<dbReference type="KEGG" id="vga:BSQ33_07835"/>
<feature type="domain" description="Gp5/Type VI secretion system Vgr C-terminal trimerisation" evidence="3">
    <location>
        <begin position="488"/>
        <end position="591"/>
    </location>
</feature>
<proteinExistence type="inferred from homology"/>
<dbReference type="Gene3D" id="2.40.50.230">
    <property type="entry name" value="Gp5 N-terminal domain"/>
    <property type="match status" value="1"/>
</dbReference>
<protein>
    <submittedName>
        <fullName evidence="4">Uncharacterized protein</fullName>
    </submittedName>
</protein>
<name>A0A1Z2SEN5_VIBGA</name>
<dbReference type="InterPro" id="IPR054030">
    <property type="entry name" value="Gp5_Vgr_C"/>
</dbReference>
<organism evidence="4 5">
    <name type="scientific">Vibrio gazogenes</name>
    <dbReference type="NCBI Taxonomy" id="687"/>
    <lineage>
        <taxon>Bacteria</taxon>
        <taxon>Pseudomonadati</taxon>
        <taxon>Pseudomonadota</taxon>
        <taxon>Gammaproteobacteria</taxon>
        <taxon>Vibrionales</taxon>
        <taxon>Vibrionaceae</taxon>
        <taxon>Vibrio</taxon>
    </lineage>
</organism>
<dbReference type="AlphaFoldDB" id="A0A1Z2SEN5"/>
<dbReference type="InterPro" id="IPR017483">
    <property type="entry name" value="CHP03034"/>
</dbReference>
<dbReference type="NCBIfam" id="TIGR03034">
    <property type="entry name" value="YPO3983 family protein"/>
    <property type="match status" value="1"/>
</dbReference>
<evidence type="ECO:0000313" key="4">
    <source>
        <dbReference type="EMBL" id="ASA55615.1"/>
    </source>
</evidence>
<dbReference type="PANTHER" id="PTHR32305">
    <property type="match status" value="1"/>
</dbReference>
<feature type="domain" description="Gp5/Type VI secretion system Vgr protein OB-fold" evidence="2">
    <location>
        <begin position="404"/>
        <end position="470"/>
    </location>
</feature>
<dbReference type="Gene3D" id="4.10.220.110">
    <property type="match status" value="1"/>
</dbReference>
<dbReference type="Pfam" id="PF22178">
    <property type="entry name" value="Gp5_trimer_C"/>
    <property type="match status" value="1"/>
</dbReference>
<dbReference type="EMBL" id="CP018835">
    <property type="protein sequence ID" value="ASA55615.1"/>
    <property type="molecule type" value="Genomic_DNA"/>
</dbReference>
<dbReference type="InterPro" id="IPR006531">
    <property type="entry name" value="Gp5/Vgr_OB"/>
</dbReference>
<dbReference type="SUPFAM" id="SSF69349">
    <property type="entry name" value="Phage fibre proteins"/>
    <property type="match status" value="1"/>
</dbReference>
<dbReference type="Proteomes" id="UP000196708">
    <property type="component" value="Chromosome 1"/>
</dbReference>
<dbReference type="SUPFAM" id="SSF69255">
    <property type="entry name" value="gp5 N-terminal domain-like"/>
    <property type="match status" value="1"/>
</dbReference>
<comment type="similarity">
    <text evidence="1">Belongs to the VgrG protein family.</text>
</comment>
<reference evidence="4 5" key="1">
    <citation type="submission" date="2016-12" db="EMBL/GenBank/DDBJ databases">
        <authorList>
            <person name="Song W.-J."/>
            <person name="Kurnit D.M."/>
        </authorList>
    </citation>
    <scope>NUCLEOTIDE SEQUENCE [LARGE SCALE GENOMIC DNA]</scope>
    <source>
        <strain evidence="4 5">ATCC 43942</strain>
    </source>
</reference>
<accession>A0A1Z2SEN5</accession>
<dbReference type="Pfam" id="PF04717">
    <property type="entry name" value="Phage_base_V"/>
    <property type="match status" value="1"/>
</dbReference>
<evidence type="ECO:0000259" key="3">
    <source>
        <dbReference type="Pfam" id="PF22178"/>
    </source>
</evidence>
<dbReference type="InterPro" id="IPR017847">
    <property type="entry name" value="T6SS_RhsGE_Vgr_subset"/>
</dbReference>
<dbReference type="NCBIfam" id="TIGR01646">
    <property type="entry name" value="vgr_GE"/>
    <property type="match status" value="1"/>
</dbReference>
<dbReference type="SUPFAM" id="SSF69279">
    <property type="entry name" value="Phage tail proteins"/>
    <property type="match status" value="2"/>
</dbReference>
<dbReference type="Pfam" id="PF05954">
    <property type="entry name" value="Phage_GPD"/>
    <property type="match status" value="1"/>
</dbReference>
<dbReference type="PANTHER" id="PTHR32305:SF11">
    <property type="entry name" value="TYPE VI SECRETION SYSTEM SPIKE PROTEIN VGRG3"/>
    <property type="match status" value="1"/>
</dbReference>
<sequence length="1025" mass="113913">MKTQSTQQCQVKTMGTLNFRLVSGVGEALVVRDYQGHESVSDSHDAQGNPVYGFRYHIELASRDSSISAEQLVDTTAVLEVIRDGEVVQQVHGIVRSFSRGDTGHHHTYYSLTLVPALERLSLRHNSRIFQHKTVPEILAILLDEMHITDYAFSVKRECAPREFCVQYRETDLAFFHRLAAEEGLMYTFSHESEKHTLIVTDNSAGFTQLGGTVPYNVLSGGVAETPYVSAISETKQSEVTEVAMRDYSFKKPDYNFKQSALGSDMAYQLPDYQHYDAPGRYKDDASGKAFSQIRLESLRRASHTASGKSNQAKLQAGVVFTLADHLDSTMNRPWLIVGIDHQGSQPQALEESGGSGATTYSNQFVVIPNETLWRMQPHPKPQVDGPMVATVVGPQGEEIYCDEHGRVKLSFPWDRYSNEDEHSSCWVRVAQGWAGAQYGMVALPRVGHEVIVTFLNGDPDQPLVTGRTYHATNTPPYSLPDNKTKTVIRTQTHQGTGFNELSFEDQSGSEKIYLHAQKDYEALVENDSTTQIKHDRHLTVENDRYSHVQVNDHLSIDGEQRTAIKQNLTLATDASLHQKVGQKTIVDSGSEVHLKAGKAVVLDAGNEITVKVGGSFIKVDAGGVHVVSGAINLNSGGSAGSGSGYGGQPATMPNILKALTPPEEAQAPSFAASEVQASPQLIPYSPNLIQQVEADMLTGTPITPVCKVPVGGPCPFGDFDASNMVAMFAPSSSGSNSAQGKSETESKEVALTTPVMIFETKRQMDDMNAKDMHHGDYDEQTLKEQFDLRDVSAKLNAYTGLKFPEVYPGYYGGYSRQTEEYLSLAERSEIMFDEFRDLAKMFSWHGAYKNVINEMITHMQKNTGEPFSSPLLDQALKEQIEGDDSENSSLQHIKDALIKNIEWSEGIYPEAKEELLTSEVGRSILPRFDDFKDYTNGLVICVHDIWSAQITLQSLQVSGNQFTATVHYRVQDHFGLDDADISNWAYRQARIFRLWFVLQRWEQFDFKPFITEMNATVTIKGTRI</sequence>
<dbReference type="NCBIfam" id="TIGR03361">
    <property type="entry name" value="VI_Rhs_Vgr"/>
    <property type="match status" value="1"/>
</dbReference>
<evidence type="ECO:0000313" key="5">
    <source>
        <dbReference type="Proteomes" id="UP000196708"/>
    </source>
</evidence>
<dbReference type="InterPro" id="IPR050708">
    <property type="entry name" value="T6SS_VgrG/RHS"/>
</dbReference>
<evidence type="ECO:0000256" key="1">
    <source>
        <dbReference type="ARBA" id="ARBA00005558"/>
    </source>
</evidence>